<feature type="region of interest" description="Disordered" evidence="1">
    <location>
        <begin position="38"/>
        <end position="254"/>
    </location>
</feature>
<evidence type="ECO:0000313" key="3">
    <source>
        <dbReference type="EMBL" id="AWB83541.1"/>
    </source>
</evidence>
<feature type="compositionally biased region" description="Low complexity" evidence="1">
    <location>
        <begin position="151"/>
        <end position="215"/>
    </location>
</feature>
<dbReference type="Proteomes" id="UP000244754">
    <property type="component" value="Chromosome"/>
</dbReference>
<feature type="transmembrane region" description="Helical" evidence="2">
    <location>
        <begin position="12"/>
        <end position="32"/>
    </location>
</feature>
<feature type="compositionally biased region" description="Polar residues" evidence="1">
    <location>
        <begin position="118"/>
        <end position="142"/>
    </location>
</feature>
<dbReference type="AlphaFoldDB" id="A0A2S0WCP6"/>
<keyword evidence="4" id="KW-1185">Reference proteome</keyword>
<keyword evidence="2" id="KW-0472">Membrane</keyword>
<feature type="compositionally biased region" description="Low complexity" evidence="1">
    <location>
        <begin position="81"/>
        <end position="96"/>
    </location>
</feature>
<feature type="compositionally biased region" description="Polar residues" evidence="1">
    <location>
        <begin position="60"/>
        <end position="72"/>
    </location>
</feature>
<gene>
    <name evidence="3" type="ORF">C3E79_02735</name>
</gene>
<dbReference type="EMBL" id="CP026948">
    <property type="protein sequence ID" value="AWB83541.1"/>
    <property type="molecule type" value="Genomic_DNA"/>
</dbReference>
<dbReference type="KEGG" id="clia:C3E79_02735"/>
<name>A0A2S0WCP6_9CORY</name>
<reference evidence="4" key="1">
    <citation type="submission" date="2018-01" db="EMBL/GenBank/DDBJ databases">
        <authorList>
            <person name="Li J."/>
        </authorList>
    </citation>
    <scope>NUCLEOTIDE SEQUENCE [LARGE SCALE GENOMIC DNA]</scope>
    <source>
        <strain evidence="4">2184</strain>
    </source>
</reference>
<evidence type="ECO:0000256" key="2">
    <source>
        <dbReference type="SAM" id="Phobius"/>
    </source>
</evidence>
<sequence>MKGHPVNDSKRLVTALMAVGLVLALGIGLIVWKVSSPSSGSAPTFQADAVEPAADEERSSSPAAPTRSTMASDSDENADHAPGAEGATEPPAQRGTDGTGGGAEGAPRDPLLPPNAVVNPSTRASRPTQILRPSNVVPTSVASAPDGALLTGPTGAGEPATPGEATYEQPSSPSTSVPVPQTTAPTTSTQSPTESTSPVTPTTATEPTPATEPSPAAIPTDKALRQAVPEDATSSEPPETLLERLRGAIGRQIL</sequence>
<proteinExistence type="predicted"/>
<keyword evidence="2" id="KW-0812">Transmembrane</keyword>
<evidence type="ECO:0000256" key="1">
    <source>
        <dbReference type="SAM" id="MobiDB-lite"/>
    </source>
</evidence>
<protein>
    <submittedName>
        <fullName evidence="3">Uncharacterized protein</fullName>
    </submittedName>
</protein>
<organism evidence="3 4">
    <name type="scientific">Corynebacterium liangguodongii</name>
    <dbReference type="NCBI Taxonomy" id="2079535"/>
    <lineage>
        <taxon>Bacteria</taxon>
        <taxon>Bacillati</taxon>
        <taxon>Actinomycetota</taxon>
        <taxon>Actinomycetes</taxon>
        <taxon>Mycobacteriales</taxon>
        <taxon>Corynebacteriaceae</taxon>
        <taxon>Corynebacterium</taxon>
    </lineage>
</organism>
<keyword evidence="2" id="KW-1133">Transmembrane helix</keyword>
<evidence type="ECO:0000313" key="4">
    <source>
        <dbReference type="Proteomes" id="UP000244754"/>
    </source>
</evidence>
<accession>A0A2S0WCP6</accession>